<dbReference type="InterPro" id="IPR050612">
    <property type="entry name" value="Prok_Mopterin_Oxidored"/>
</dbReference>
<dbReference type="InterPro" id="IPR009010">
    <property type="entry name" value="Asp_de-COase-like_dom_sf"/>
</dbReference>
<organism evidence="9 10">
    <name type="scientific">Mobilicoccus caccae</name>
    <dbReference type="NCBI Taxonomy" id="1859295"/>
    <lineage>
        <taxon>Bacteria</taxon>
        <taxon>Bacillati</taxon>
        <taxon>Actinomycetota</taxon>
        <taxon>Actinomycetes</taxon>
        <taxon>Micrococcales</taxon>
        <taxon>Dermatophilaceae</taxon>
        <taxon>Mobilicoccus</taxon>
    </lineage>
</organism>
<dbReference type="EMBL" id="BSUO01000001">
    <property type="protein sequence ID" value="GMA39145.1"/>
    <property type="molecule type" value="Genomic_DNA"/>
</dbReference>
<feature type="domain" description="Molybdopterin oxidoreductase" evidence="7">
    <location>
        <begin position="64"/>
        <end position="468"/>
    </location>
</feature>
<evidence type="ECO:0000256" key="6">
    <source>
        <dbReference type="ARBA" id="ARBA00023002"/>
    </source>
</evidence>
<feature type="domain" description="Molybdopterin dinucleotide-binding" evidence="8">
    <location>
        <begin position="672"/>
        <end position="744"/>
    </location>
</feature>
<evidence type="ECO:0000313" key="10">
    <source>
        <dbReference type="Proteomes" id="UP001157126"/>
    </source>
</evidence>
<dbReference type="InterPro" id="IPR006656">
    <property type="entry name" value="Mopterin_OxRdtase"/>
</dbReference>
<keyword evidence="2" id="KW-0408">Iron</keyword>
<protein>
    <submittedName>
        <fullName evidence="9">Molybdopterin oxidoreductase</fullName>
    </submittedName>
</protein>
<dbReference type="PANTHER" id="PTHR43742">
    <property type="entry name" value="TRIMETHYLAMINE-N-OXIDE REDUCTASE"/>
    <property type="match status" value="1"/>
</dbReference>
<dbReference type="Proteomes" id="UP001157126">
    <property type="component" value="Unassembled WGS sequence"/>
</dbReference>
<name>A0ABQ6IMJ0_9MICO</name>
<keyword evidence="2" id="KW-0411">Iron-sulfur</keyword>
<evidence type="ECO:0000256" key="1">
    <source>
        <dbReference type="ARBA" id="ARBA00010312"/>
    </source>
</evidence>
<keyword evidence="4" id="KW-0479">Metal-binding</keyword>
<dbReference type="Gene3D" id="3.40.50.740">
    <property type="match status" value="1"/>
</dbReference>
<evidence type="ECO:0000259" key="8">
    <source>
        <dbReference type="Pfam" id="PF01568"/>
    </source>
</evidence>
<gene>
    <name evidence="9" type="ORF">GCM10025883_11900</name>
</gene>
<dbReference type="SUPFAM" id="SSF50692">
    <property type="entry name" value="ADC-like"/>
    <property type="match status" value="1"/>
</dbReference>
<comment type="similarity">
    <text evidence="1">Belongs to the prokaryotic molybdopterin-containing oxidoreductase family.</text>
</comment>
<keyword evidence="10" id="KW-1185">Reference proteome</keyword>
<evidence type="ECO:0000259" key="7">
    <source>
        <dbReference type="Pfam" id="PF00384"/>
    </source>
</evidence>
<evidence type="ECO:0000313" key="9">
    <source>
        <dbReference type="EMBL" id="GMA39145.1"/>
    </source>
</evidence>
<accession>A0ABQ6IMJ0</accession>
<keyword evidence="3" id="KW-0500">Molybdenum</keyword>
<dbReference type="PANTHER" id="PTHR43742:SF9">
    <property type="entry name" value="TETRATHIONATE REDUCTASE SUBUNIT A"/>
    <property type="match status" value="1"/>
</dbReference>
<comment type="caution">
    <text evidence="9">The sequence shown here is derived from an EMBL/GenBank/DDBJ whole genome shotgun (WGS) entry which is preliminary data.</text>
</comment>
<dbReference type="SUPFAM" id="SSF53706">
    <property type="entry name" value="Formate dehydrogenase/DMSO reductase, domains 1-3"/>
    <property type="match status" value="1"/>
</dbReference>
<evidence type="ECO:0000256" key="2">
    <source>
        <dbReference type="ARBA" id="ARBA00022485"/>
    </source>
</evidence>
<evidence type="ECO:0000256" key="5">
    <source>
        <dbReference type="ARBA" id="ARBA00022729"/>
    </source>
</evidence>
<dbReference type="Pfam" id="PF01568">
    <property type="entry name" value="Molydop_binding"/>
    <property type="match status" value="1"/>
</dbReference>
<keyword evidence="6" id="KW-0560">Oxidoreductase</keyword>
<evidence type="ECO:0000256" key="3">
    <source>
        <dbReference type="ARBA" id="ARBA00022505"/>
    </source>
</evidence>
<dbReference type="Pfam" id="PF00384">
    <property type="entry name" value="Molybdopterin"/>
    <property type="match status" value="1"/>
</dbReference>
<reference evidence="10" key="1">
    <citation type="journal article" date="2019" name="Int. J. Syst. Evol. Microbiol.">
        <title>The Global Catalogue of Microorganisms (GCM) 10K type strain sequencing project: providing services to taxonomists for standard genome sequencing and annotation.</title>
        <authorList>
            <consortium name="The Broad Institute Genomics Platform"/>
            <consortium name="The Broad Institute Genome Sequencing Center for Infectious Disease"/>
            <person name="Wu L."/>
            <person name="Ma J."/>
        </authorList>
    </citation>
    <scope>NUCLEOTIDE SEQUENCE [LARGE SCALE GENOMIC DNA]</scope>
    <source>
        <strain evidence="10">NBRC 113072</strain>
    </source>
</reference>
<dbReference type="InterPro" id="IPR006657">
    <property type="entry name" value="MoPterin_dinucl-bd_dom"/>
</dbReference>
<dbReference type="Gene3D" id="3.40.228.10">
    <property type="entry name" value="Dimethylsulfoxide Reductase, domain 2"/>
    <property type="match status" value="1"/>
</dbReference>
<sequence length="829" mass="90526">MGAKLLDPKRPALGPRSNGLAILGGDRMYLIGERFGLQSFGSINQFNHGGTCGVTGVVANARMHPDTGYKRMYADIDYCDYLIVWGTEPLTAQKGPTWLAPRIGAARERGMKMVVIDPRMSKTGEKADLWVPVKPGHDAELAFAIGRDIIDNKRYDERYLRAPGKAAAKAIGEPTWSDATHLVKVDDPKRGKLTLVDLGRAEAPQPDADGKVPDGEPVVLVAGQPVGANTARGLADLDVETELATPDGPVKVASVFRLLRSRLAERSLEEYCEAAGVDVGTAQRIAKEFTSHGKRAAIMSYRGPAMHANGFDTIRAIGYLNFLIGNHDWKGGHITAQQKFAPTTGRYDLETVPGANTAWGVPVTREKVAYEKSPFFSEGYPARRRWYPFPGNLCHEVIPSVEAGYPYTLDALFIHRHSPLNSSPGAHRQAKTLQNVEKIKLLVSFDTSVGDTSAYADYVLPDLTYLERFTQESIYPSQQYKLIQLGQPTTRAFDGPRPVEWFYLELAKALKLPGVGKDAFGPGTRFDTVEDYWLKMAANVAYAAKKPVPDASAEELDIFTKARTKALGRHYDEKAWKAAVRPAEWAKVVYVLGRGGRFEGSSEDRADGYEGDWLKARYEGLCQFYDPKVAAAKDPMTGKPFDGLATLRPPTRADGTPVPTEGYPLHFLNWKARQHGTHRTVQNAWLREVRPSNYVTIAAKDAQERGISSGDRVRLRSPNGEAEGIAHVTQAIRPGVVGTDATLGHRGVGASAIEIDGRRIEPVEGYGHNDSARLITPMHEEMGFAGPRDTGVAVNALLVDDTLVGGGGMCDPIGGGAAQLDTWIEVERV</sequence>
<keyword evidence="2" id="KW-0004">4Fe-4S</keyword>
<dbReference type="Gene3D" id="2.40.40.20">
    <property type="match status" value="1"/>
</dbReference>
<evidence type="ECO:0000256" key="4">
    <source>
        <dbReference type="ARBA" id="ARBA00022723"/>
    </source>
</evidence>
<keyword evidence="5" id="KW-0732">Signal</keyword>
<proteinExistence type="inferred from homology"/>